<keyword evidence="1" id="KW-0472">Membrane</keyword>
<comment type="caution">
    <text evidence="2">The sequence shown here is derived from an EMBL/GenBank/DDBJ whole genome shotgun (WGS) entry which is preliminary data.</text>
</comment>
<organism evidence="2 3">
    <name type="scientific">Vibrio anguillarum</name>
    <name type="common">Listonella anguillarum</name>
    <dbReference type="NCBI Taxonomy" id="55601"/>
    <lineage>
        <taxon>Bacteria</taxon>
        <taxon>Pseudomonadati</taxon>
        <taxon>Pseudomonadota</taxon>
        <taxon>Gammaproteobacteria</taxon>
        <taxon>Vibrionales</taxon>
        <taxon>Vibrionaceae</taxon>
        <taxon>Vibrio</taxon>
    </lineage>
</organism>
<keyword evidence="1" id="KW-0812">Transmembrane</keyword>
<reference evidence="2 3" key="1">
    <citation type="journal article" date="2021" name="PeerJ">
        <title>Analysis of 44 Vibrio anguillarum genomes reveals high genetic diversity.</title>
        <authorList>
            <person name="Hansen M.J."/>
            <person name="Dalsgaard I."/>
        </authorList>
    </citation>
    <scope>NUCLEOTIDE SEQUENCE [LARGE SCALE GENOMIC DNA]</scope>
    <source>
        <strain evidence="2 3">040915-1/1B</strain>
    </source>
</reference>
<feature type="transmembrane region" description="Helical" evidence="1">
    <location>
        <begin position="12"/>
        <end position="28"/>
    </location>
</feature>
<name>A0ABR9ZCX1_VIBAN</name>
<proteinExistence type="predicted"/>
<dbReference type="EMBL" id="RDPI01000705">
    <property type="protein sequence ID" value="MBF4376309.1"/>
    <property type="molecule type" value="Genomic_DNA"/>
</dbReference>
<protein>
    <submittedName>
        <fullName evidence="2">Uncharacterized protein</fullName>
    </submittedName>
</protein>
<evidence type="ECO:0000313" key="2">
    <source>
        <dbReference type="EMBL" id="MBF4376309.1"/>
    </source>
</evidence>
<keyword evidence="3" id="KW-1185">Reference proteome</keyword>
<evidence type="ECO:0000313" key="3">
    <source>
        <dbReference type="Proteomes" id="UP000726136"/>
    </source>
</evidence>
<dbReference type="RefSeq" id="WP_194664645.1">
    <property type="nucleotide sequence ID" value="NZ_RDPI01000705.1"/>
</dbReference>
<sequence>MKQLLESVAKKRDIILFVLSLIIPMLFIQTSDAPQIRWHNFTSPLKMPVATKSAVDTLSVNSIEFTGRDKGLLQIYLNPNYVSYIPAKSTSLDKKEPLELCDSDLEGFVSKCIRDIGDTESV</sequence>
<feature type="non-terminal residue" evidence="2">
    <location>
        <position position="122"/>
    </location>
</feature>
<gene>
    <name evidence="2" type="ORF">EAY46_25330</name>
</gene>
<keyword evidence="1" id="KW-1133">Transmembrane helix</keyword>
<dbReference type="Proteomes" id="UP000726136">
    <property type="component" value="Unassembled WGS sequence"/>
</dbReference>
<accession>A0ABR9ZCX1</accession>
<evidence type="ECO:0000256" key="1">
    <source>
        <dbReference type="SAM" id="Phobius"/>
    </source>
</evidence>